<keyword evidence="2" id="KW-1185">Reference proteome</keyword>
<sequence>MAALRLRRLLPPAALLLALLAGAAALERAWTGWQQARSNEQMALAEPPRDGVPRVLLARAIVLEQQGRIEEALSDYAEVEVLGDAALRHAARVNVANLYLRRGIAVARDDGHAQRALVLLQLAKAGYRRALRQRPDDWDARYNLELAQRLLPDLEPRNWRRSGDEAELSEAMKKDKAAWTDMVGQPRGMH</sequence>
<organism evidence="1 2">
    <name type="scientific">Rubrivivax gelatinosus</name>
    <name type="common">Rhodocyclus gelatinosus</name>
    <name type="synonym">Rhodopseudomonas gelatinosa</name>
    <dbReference type="NCBI Taxonomy" id="28068"/>
    <lineage>
        <taxon>Bacteria</taxon>
        <taxon>Pseudomonadati</taxon>
        <taxon>Pseudomonadota</taxon>
        <taxon>Betaproteobacteria</taxon>
        <taxon>Burkholderiales</taxon>
        <taxon>Sphaerotilaceae</taxon>
        <taxon>Rubrivivax</taxon>
    </lineage>
</organism>
<dbReference type="InterPro" id="IPR011990">
    <property type="entry name" value="TPR-like_helical_dom_sf"/>
</dbReference>
<evidence type="ECO:0008006" key="3">
    <source>
        <dbReference type="Google" id="ProtNLM"/>
    </source>
</evidence>
<reference evidence="1" key="1">
    <citation type="submission" date="2017-08" db="EMBL/GenBank/DDBJ databases">
        <authorList>
            <person name="Imhoff J.F."/>
            <person name="Rahn T."/>
            <person name="Kuenzel S."/>
            <person name="Neulinger S.C."/>
        </authorList>
    </citation>
    <scope>NUCLEOTIDE SEQUENCE</scope>
    <source>
        <strain evidence="1">IM 151</strain>
    </source>
</reference>
<dbReference type="EMBL" id="NRRU01000085">
    <property type="protein sequence ID" value="MBK1714891.1"/>
    <property type="molecule type" value="Genomic_DNA"/>
</dbReference>
<evidence type="ECO:0000313" key="1">
    <source>
        <dbReference type="EMBL" id="MBK1714891.1"/>
    </source>
</evidence>
<dbReference type="Proteomes" id="UP001041814">
    <property type="component" value="Unassembled WGS sequence"/>
</dbReference>
<proteinExistence type="predicted"/>
<dbReference type="RefSeq" id="WP_200379634.1">
    <property type="nucleotide sequence ID" value="NZ_NRRU01000085.1"/>
</dbReference>
<accession>A0ABS1DXS7</accession>
<comment type="caution">
    <text evidence="1">The sequence shown here is derived from an EMBL/GenBank/DDBJ whole genome shotgun (WGS) entry which is preliminary data.</text>
</comment>
<dbReference type="Gene3D" id="1.25.40.10">
    <property type="entry name" value="Tetratricopeptide repeat domain"/>
    <property type="match status" value="1"/>
</dbReference>
<protein>
    <recommendedName>
        <fullName evidence="3">MxaK protein</fullName>
    </recommendedName>
</protein>
<dbReference type="SUPFAM" id="SSF48452">
    <property type="entry name" value="TPR-like"/>
    <property type="match status" value="1"/>
</dbReference>
<name>A0ABS1DXS7_RUBGE</name>
<reference evidence="1" key="2">
    <citation type="journal article" date="2020" name="Microorganisms">
        <title>Osmotic Adaptation and Compatible Solute Biosynthesis of Phototrophic Bacteria as Revealed from Genome Analyses.</title>
        <authorList>
            <person name="Imhoff J.F."/>
            <person name="Rahn T."/>
            <person name="Kunzel S."/>
            <person name="Keller A."/>
            <person name="Neulinger S.C."/>
        </authorList>
    </citation>
    <scope>NUCLEOTIDE SEQUENCE</scope>
    <source>
        <strain evidence="1">IM 151</strain>
    </source>
</reference>
<evidence type="ECO:0000313" key="2">
    <source>
        <dbReference type="Proteomes" id="UP001041814"/>
    </source>
</evidence>
<gene>
    <name evidence="1" type="ORF">CKO43_19195</name>
</gene>